<reference evidence="4" key="1">
    <citation type="submission" date="2017-02" db="UniProtKB">
        <authorList>
            <consortium name="WormBaseParasite"/>
        </authorList>
    </citation>
    <scope>IDENTIFICATION</scope>
</reference>
<keyword evidence="3" id="KW-1185">Reference proteome</keyword>
<dbReference type="PANTHER" id="PTHR10048:SF118">
    <property type="entry name" value="PI-3 KINASE"/>
    <property type="match status" value="1"/>
</dbReference>
<dbReference type="InterPro" id="IPR016024">
    <property type="entry name" value="ARM-type_fold"/>
</dbReference>
<dbReference type="GO" id="GO:0048015">
    <property type="term" value="P:phosphatidylinositol-mediated signaling"/>
    <property type="evidence" value="ECO:0007669"/>
    <property type="project" value="TreeGrafter"/>
</dbReference>
<dbReference type="Proteomes" id="UP000282613">
    <property type="component" value="Unassembled WGS sequence"/>
</dbReference>
<dbReference type="STRING" id="60517.A0A0R3W0G5"/>
<dbReference type="GO" id="GO:0016303">
    <property type="term" value="F:1-phosphatidylinositol-3-kinase activity"/>
    <property type="evidence" value="ECO:0007669"/>
    <property type="project" value="TreeGrafter"/>
</dbReference>
<dbReference type="EMBL" id="UYRS01006468">
    <property type="protein sequence ID" value="VDK27562.1"/>
    <property type="molecule type" value="Genomic_DNA"/>
</dbReference>
<evidence type="ECO:0000313" key="3">
    <source>
        <dbReference type="Proteomes" id="UP000282613"/>
    </source>
</evidence>
<dbReference type="InterPro" id="IPR001263">
    <property type="entry name" value="PI3K_accessory_dom"/>
</dbReference>
<dbReference type="PROSITE" id="PS51545">
    <property type="entry name" value="PIK_HELICAL"/>
    <property type="match status" value="1"/>
</dbReference>
<proteinExistence type="predicted"/>
<organism evidence="4">
    <name type="scientific">Taenia asiatica</name>
    <name type="common">Asian tapeworm</name>
    <dbReference type="NCBI Taxonomy" id="60517"/>
    <lineage>
        <taxon>Eukaryota</taxon>
        <taxon>Metazoa</taxon>
        <taxon>Spiralia</taxon>
        <taxon>Lophotrochozoa</taxon>
        <taxon>Platyhelminthes</taxon>
        <taxon>Cestoda</taxon>
        <taxon>Eucestoda</taxon>
        <taxon>Cyclophyllidea</taxon>
        <taxon>Taeniidae</taxon>
        <taxon>Taenia</taxon>
    </lineage>
</organism>
<name>A0A0R3W0G5_TAEAS</name>
<dbReference type="Pfam" id="PF00613">
    <property type="entry name" value="PI3Ka"/>
    <property type="match status" value="1"/>
</dbReference>
<evidence type="ECO:0000313" key="4">
    <source>
        <dbReference type="WBParaSite" id="TASK_0000315901-mRNA-1"/>
    </source>
</evidence>
<dbReference type="GO" id="GO:0005886">
    <property type="term" value="C:plasma membrane"/>
    <property type="evidence" value="ECO:0007669"/>
    <property type="project" value="TreeGrafter"/>
</dbReference>
<dbReference type="PANTHER" id="PTHR10048">
    <property type="entry name" value="PHOSPHATIDYLINOSITOL KINASE"/>
    <property type="match status" value="1"/>
</dbReference>
<evidence type="ECO:0000259" key="1">
    <source>
        <dbReference type="PROSITE" id="PS51545"/>
    </source>
</evidence>
<dbReference type="GO" id="GO:0005737">
    <property type="term" value="C:cytoplasm"/>
    <property type="evidence" value="ECO:0007669"/>
    <property type="project" value="TreeGrafter"/>
</dbReference>
<evidence type="ECO:0000313" key="2">
    <source>
        <dbReference type="EMBL" id="VDK27562.1"/>
    </source>
</evidence>
<accession>A0A0R3W0G5</accession>
<dbReference type="GO" id="GO:0035005">
    <property type="term" value="F:1-phosphatidylinositol-4-phosphate 3-kinase activity"/>
    <property type="evidence" value="ECO:0007669"/>
    <property type="project" value="TreeGrafter"/>
</dbReference>
<dbReference type="Gene3D" id="1.25.40.70">
    <property type="entry name" value="Phosphatidylinositol 3-kinase, accessory domain (PIK)"/>
    <property type="match status" value="1"/>
</dbReference>
<feature type="domain" description="PIK helical" evidence="1">
    <location>
        <begin position="1"/>
        <end position="207"/>
    </location>
</feature>
<dbReference type="GO" id="GO:0016477">
    <property type="term" value="P:cell migration"/>
    <property type="evidence" value="ECO:0007669"/>
    <property type="project" value="TreeGrafter"/>
</dbReference>
<dbReference type="OrthoDB" id="67688at2759"/>
<dbReference type="GO" id="GO:0043491">
    <property type="term" value="P:phosphatidylinositol 3-kinase/protein kinase B signal transduction"/>
    <property type="evidence" value="ECO:0007669"/>
    <property type="project" value="TreeGrafter"/>
</dbReference>
<gene>
    <name evidence="2" type="ORF">TASK_LOCUS3160</name>
</gene>
<dbReference type="InterPro" id="IPR015433">
    <property type="entry name" value="PI3/4_kinase"/>
</dbReference>
<dbReference type="WBParaSite" id="TASK_0000315901-mRNA-1">
    <property type="protein sequence ID" value="TASK_0000315901-mRNA-1"/>
    <property type="gene ID" value="TASK_0000315901"/>
</dbReference>
<dbReference type="InterPro" id="IPR042236">
    <property type="entry name" value="PI3K_accessory_sf"/>
</dbReference>
<sequence>DLIHRDPFYELSEQDKALLWRIRDSCCRRLYPAESLPWLVQAVAWERRELVEEFYRLLAVWPRPLPVETCLQLLGVAGLAGTAAAEGSFGEGGGGSYVVAGGRTTGVADPLIREIAVQGLQARLSNTDLADYLLQLVQVSVSIQVARICVRFDLETRPLYVVFTHCWEPCIEKTLPPLLSTHSICLAQLSRFLSLHDLQYQLLGLGG</sequence>
<dbReference type="GO" id="GO:0005942">
    <property type="term" value="C:phosphatidylinositol 3-kinase complex"/>
    <property type="evidence" value="ECO:0007669"/>
    <property type="project" value="TreeGrafter"/>
</dbReference>
<dbReference type="SUPFAM" id="SSF48371">
    <property type="entry name" value="ARM repeat"/>
    <property type="match status" value="1"/>
</dbReference>
<reference evidence="2 3" key="2">
    <citation type="submission" date="2018-11" db="EMBL/GenBank/DDBJ databases">
        <authorList>
            <consortium name="Pathogen Informatics"/>
        </authorList>
    </citation>
    <scope>NUCLEOTIDE SEQUENCE [LARGE SCALE GENOMIC DNA]</scope>
</reference>
<protein>
    <submittedName>
        <fullName evidence="4">PIK helical domain-containing protein</fullName>
    </submittedName>
</protein>
<dbReference type="AlphaFoldDB" id="A0A0R3W0G5"/>